<reference evidence="2 3" key="2">
    <citation type="journal article" date="2008" name="Science">
        <title>Environmental genomics reveals a single-species ecosystem deep within Earth.</title>
        <authorList>
            <person name="Chivian D."/>
            <person name="Brodie E.L."/>
            <person name="Alm E.J."/>
            <person name="Culley D.E."/>
            <person name="Dehal P.S."/>
            <person name="Desantis T.Z."/>
            <person name="Gihring T.M."/>
            <person name="Lapidus A."/>
            <person name="Lin L.H."/>
            <person name="Lowry S.R."/>
            <person name="Moser D.P."/>
            <person name="Richardson P.M."/>
            <person name="Southam G."/>
            <person name="Wanger G."/>
            <person name="Pratt L.M."/>
            <person name="Andersen G.L."/>
            <person name="Hazen T.C."/>
            <person name="Brockman F.J."/>
            <person name="Arkin A.P."/>
            <person name="Onstott T.C."/>
        </authorList>
    </citation>
    <scope>NUCLEOTIDE SEQUENCE [LARGE SCALE GENOMIC DNA]</scope>
    <source>
        <strain evidence="2 3">MP104C</strain>
    </source>
</reference>
<dbReference type="HOGENOM" id="CLU_1728408_0_0_9"/>
<dbReference type="InterPro" id="IPR019074">
    <property type="entry name" value="YabQ"/>
</dbReference>
<keyword evidence="1" id="KW-1133">Transmembrane helix</keyword>
<gene>
    <name evidence="2" type="ordered locus">Daud_0078</name>
</gene>
<accession>B1I185</accession>
<proteinExistence type="predicted"/>
<feature type="transmembrane region" description="Helical" evidence="1">
    <location>
        <begin position="6"/>
        <end position="27"/>
    </location>
</feature>
<keyword evidence="1" id="KW-0472">Membrane</keyword>
<feature type="transmembrane region" description="Helical" evidence="1">
    <location>
        <begin position="68"/>
        <end position="84"/>
    </location>
</feature>
<keyword evidence="3" id="KW-1185">Reference proteome</keyword>
<evidence type="ECO:0000313" key="2">
    <source>
        <dbReference type="EMBL" id="ACA58646.1"/>
    </source>
</evidence>
<evidence type="ECO:0008006" key="4">
    <source>
        <dbReference type="Google" id="ProtNLM"/>
    </source>
</evidence>
<dbReference type="eggNOG" id="ENOG5032YR5">
    <property type="taxonomic scope" value="Bacteria"/>
</dbReference>
<name>B1I185_DESAP</name>
<reference evidence="3" key="1">
    <citation type="submission" date="2007-10" db="EMBL/GenBank/DDBJ databases">
        <title>Complete sequence of chromosome of Desulforudis audaxviator MP104C.</title>
        <authorList>
            <person name="Copeland A."/>
            <person name="Lucas S."/>
            <person name="Lapidus A."/>
            <person name="Barry K."/>
            <person name="Glavina del Rio T."/>
            <person name="Dalin E."/>
            <person name="Tice H."/>
            <person name="Bruce D."/>
            <person name="Pitluck S."/>
            <person name="Lowry S.R."/>
            <person name="Larimer F."/>
            <person name="Land M.L."/>
            <person name="Hauser L."/>
            <person name="Kyrpides N."/>
            <person name="Ivanova N.N."/>
            <person name="Richardson P."/>
        </authorList>
    </citation>
    <scope>NUCLEOTIDE SEQUENCE [LARGE SCALE GENOMIC DNA]</scope>
    <source>
        <strain evidence="3">MP104C</strain>
    </source>
</reference>
<dbReference type="EMBL" id="CP000860">
    <property type="protein sequence ID" value="ACA58646.1"/>
    <property type="molecule type" value="Genomic_DNA"/>
</dbReference>
<dbReference type="KEGG" id="dau:Daud_0078"/>
<evidence type="ECO:0000313" key="3">
    <source>
        <dbReference type="Proteomes" id="UP000008544"/>
    </source>
</evidence>
<sequence length="151" mass="17122">MSLETQFAVFLLSIVIGTGAAFLFDFYRVARLSLRLGRWGTGVGDLLAWMVLTVVVFGLLLPANWGEVRWYILLGLGAGALLYHRSLSRFGAACWERFIRFADRLIRVLASPFLFAWRTAVAVFRIAARSLDGIRVRLRRRLPPPPEDQQL</sequence>
<evidence type="ECO:0000256" key="1">
    <source>
        <dbReference type="SAM" id="Phobius"/>
    </source>
</evidence>
<feature type="transmembrane region" description="Helical" evidence="1">
    <location>
        <begin position="39"/>
        <end position="62"/>
    </location>
</feature>
<keyword evidence="1" id="KW-0812">Transmembrane</keyword>
<feature type="transmembrane region" description="Helical" evidence="1">
    <location>
        <begin position="105"/>
        <end position="128"/>
    </location>
</feature>
<dbReference type="RefSeq" id="WP_012301240.1">
    <property type="nucleotide sequence ID" value="NC_010424.1"/>
</dbReference>
<organism evidence="2 3">
    <name type="scientific">Desulforudis audaxviator (strain MP104C)</name>
    <dbReference type="NCBI Taxonomy" id="477974"/>
    <lineage>
        <taxon>Bacteria</taxon>
        <taxon>Bacillati</taxon>
        <taxon>Bacillota</taxon>
        <taxon>Clostridia</taxon>
        <taxon>Thermoanaerobacterales</taxon>
        <taxon>Candidatus Desulforudaceae</taxon>
        <taxon>Candidatus Desulforudis</taxon>
    </lineage>
</organism>
<dbReference type="Pfam" id="PF09578">
    <property type="entry name" value="Spore_YabQ"/>
    <property type="match status" value="1"/>
</dbReference>
<dbReference type="NCBIfam" id="TIGR02893">
    <property type="entry name" value="spore_yabQ"/>
    <property type="match status" value="1"/>
</dbReference>
<protein>
    <recommendedName>
        <fullName evidence="4">Spore cortex biosynthesis protein YabQ</fullName>
    </recommendedName>
</protein>
<dbReference type="STRING" id="477974.Daud_0078"/>
<dbReference type="Proteomes" id="UP000008544">
    <property type="component" value="Chromosome"/>
</dbReference>
<dbReference type="AlphaFoldDB" id="B1I185"/>